<protein>
    <submittedName>
        <fullName evidence="1">Uncharacterized protein</fullName>
    </submittedName>
</protein>
<dbReference type="Proteomes" id="UP000582643">
    <property type="component" value="Unassembled WGS sequence"/>
</dbReference>
<reference evidence="1 2" key="1">
    <citation type="submission" date="2020-08" db="EMBL/GenBank/DDBJ databases">
        <title>Genomic Encyclopedia of Type Strains, Phase III (KMG-III): the genomes of soil and plant-associated and newly described type strains.</title>
        <authorList>
            <person name="Whitman W."/>
        </authorList>
    </citation>
    <scope>NUCLEOTIDE SEQUENCE [LARGE SCALE GENOMIC DNA]</scope>
    <source>
        <strain evidence="1 2">SFB5A</strain>
    </source>
</reference>
<evidence type="ECO:0000313" key="1">
    <source>
        <dbReference type="EMBL" id="MBB4984768.1"/>
    </source>
</evidence>
<sequence>MTGHWLLKRNQSAADCTWTNADVALAWLTKRYQESPPFEREDGKVAYCALDQKLEYAADVLPRGVDVSWVHYTRSQSMVSLSVVCCPNHFHPDIPCPLPPS</sequence>
<keyword evidence="2" id="KW-1185">Reference proteome</keyword>
<evidence type="ECO:0000313" key="2">
    <source>
        <dbReference type="Proteomes" id="UP000582643"/>
    </source>
</evidence>
<comment type="caution">
    <text evidence="1">The sequence shown here is derived from an EMBL/GenBank/DDBJ whole genome shotgun (WGS) entry which is preliminary data.</text>
</comment>
<organism evidence="1 2">
    <name type="scientific">Streptomyces nymphaeiformis</name>
    <dbReference type="NCBI Taxonomy" id="2663842"/>
    <lineage>
        <taxon>Bacteria</taxon>
        <taxon>Bacillati</taxon>
        <taxon>Actinomycetota</taxon>
        <taxon>Actinomycetes</taxon>
        <taxon>Kitasatosporales</taxon>
        <taxon>Streptomycetaceae</taxon>
        <taxon>Streptomyces</taxon>
    </lineage>
</organism>
<gene>
    <name evidence="1" type="ORF">GGE06_005714</name>
</gene>
<proteinExistence type="predicted"/>
<dbReference type="AlphaFoldDB" id="A0A7W7XF28"/>
<name>A0A7W7XF28_9ACTN</name>
<accession>A0A7W7XF28</accession>
<dbReference type="EMBL" id="JACHJY010000008">
    <property type="protein sequence ID" value="MBB4984768.1"/>
    <property type="molecule type" value="Genomic_DNA"/>
</dbReference>
<dbReference type="RefSeq" id="WP_246532794.1">
    <property type="nucleotide sequence ID" value="NZ_JACHJY010000008.1"/>
</dbReference>